<dbReference type="AlphaFoldDB" id="A0A8W7PZQ7"/>
<evidence type="ECO:0000313" key="2">
    <source>
        <dbReference type="EnsemblMetazoa" id="ACOM040112-PA.1"/>
    </source>
</evidence>
<feature type="region of interest" description="Disordered" evidence="1">
    <location>
        <begin position="1"/>
        <end position="50"/>
    </location>
</feature>
<protein>
    <submittedName>
        <fullName evidence="2">Uncharacterized protein</fullName>
    </submittedName>
</protein>
<organism evidence="2">
    <name type="scientific">Anopheles coluzzii</name>
    <name type="common">African malaria mosquito</name>
    <dbReference type="NCBI Taxonomy" id="1518534"/>
    <lineage>
        <taxon>Eukaryota</taxon>
        <taxon>Metazoa</taxon>
        <taxon>Ecdysozoa</taxon>
        <taxon>Arthropoda</taxon>
        <taxon>Hexapoda</taxon>
        <taxon>Insecta</taxon>
        <taxon>Pterygota</taxon>
        <taxon>Neoptera</taxon>
        <taxon>Endopterygota</taxon>
        <taxon>Diptera</taxon>
        <taxon>Nematocera</taxon>
        <taxon>Culicoidea</taxon>
        <taxon>Culicidae</taxon>
        <taxon>Anophelinae</taxon>
        <taxon>Anopheles</taxon>
    </lineage>
</organism>
<feature type="compositionally biased region" description="Basic residues" evidence="1">
    <location>
        <begin position="210"/>
        <end position="220"/>
    </location>
</feature>
<evidence type="ECO:0000256" key="1">
    <source>
        <dbReference type="SAM" id="MobiDB-lite"/>
    </source>
</evidence>
<feature type="region of interest" description="Disordered" evidence="1">
    <location>
        <begin position="140"/>
        <end position="169"/>
    </location>
</feature>
<proteinExistence type="predicted"/>
<name>A0A8W7PZQ7_ANOCL</name>
<reference evidence="2" key="1">
    <citation type="submission" date="2022-08" db="UniProtKB">
        <authorList>
            <consortium name="EnsemblMetazoa"/>
        </authorList>
    </citation>
    <scope>IDENTIFICATION</scope>
</reference>
<feature type="region of interest" description="Disordered" evidence="1">
    <location>
        <begin position="200"/>
        <end position="224"/>
    </location>
</feature>
<sequence>MSPVRTYPSAARVASVAGTSPWYPRKGCAGRTSSSPVSLGPSGRPSSAQKANGIVTDQQLVGDVARLAGAVPDERPTPASHQDALIDVLPQPLRHRAAADGEQLDRGQPFGGGLQRAHNVGCHRGRHEQQRHLVPIAQLDRKLRRGRPGRDDAPDPVQQTGHQHLPAGDPVERAEAQDRVAAIELADALVRSDQLGVRDTNGLRQTGRAGRAHNNGRQRGRIAPVGGHEPVLIVRLDRGHVGHGQTLGRWLTEQHVRLGREQQADPPGCFVDDRQRVRIRYHVAGPGQAQQVLHLLHAERRIERADRYAGQEATEHDRRHVVGVARHQRHHVALPAAVGADQPPGEADRATAQLVPAHRVPGVTVQLGQFRARPLQHVQQHLAEVGGRIQHGRSVRAAPAAGSRIVLGRHAYARAWNSGIAPATSSFMGGLVVVVVIVLAPLSSAFSLQMTVTSWDLFSAETVSGAIVSLGLPSLCSSLSGTSLWGTSVVSEVGEPAPSVMSAGAGGTSVVSEVGEPAPSVMSAGAGGTSICSIFSLIRSIGGHLVFQVAHPPIRPGQLLGQILDLLVERLHVVVLRRPDQLDAPLVLRLGLALRHTERADLSRAVFVLALKLKEALLQLVVPVHELLPFLGRELLPQQLDLLAQLGNVGQRTGELPVGRCQLLLQLHDFRLILQLVLLPVLLGAQRLFLHHPERFLDVLGDGPVRGRALLRRLGALRCELFAQLLYLRLLWVACSVRICSSCRFDLATCCSSSSDRSVLICLATCSFFFTVYSSCRSSSFSALSLSIAQHGGTERPGT</sequence>
<accession>A0A8W7PZQ7</accession>
<dbReference type="Proteomes" id="UP000075882">
    <property type="component" value="Unassembled WGS sequence"/>
</dbReference>
<dbReference type="EnsemblMetazoa" id="ACOM040112-RA">
    <property type="protein sequence ID" value="ACOM040112-PA.1"/>
    <property type="gene ID" value="ACOM040112"/>
</dbReference>